<dbReference type="SUPFAM" id="SSF48008">
    <property type="entry name" value="GntR ligand-binding domain-like"/>
    <property type="match status" value="1"/>
</dbReference>
<evidence type="ECO:0000256" key="2">
    <source>
        <dbReference type="ARBA" id="ARBA00023125"/>
    </source>
</evidence>
<sequence>MQNPLSAPLSGRDLATSFLREHVLSDPAMQGQFINEQDIADRVGVSRTPVREAMLLLSAEGLVEMIPKRGAQIPIITGRQISEVMELRGILERSATTLAMERGAAPAQAMRAVLDEQRSLVHSEPEATGKTFIAHDRTFHELLVDAAGNELLSETYSKLRTRLVLIGVEALFRTPHRQESVCTEHENIVAAIEANDISAAIAATDHHLAVTLDVLLRGA</sequence>
<evidence type="ECO:0000259" key="4">
    <source>
        <dbReference type="PROSITE" id="PS50949"/>
    </source>
</evidence>
<name>A0A7X5QZA5_9MICO</name>
<dbReference type="GO" id="GO:0003677">
    <property type="term" value="F:DNA binding"/>
    <property type="evidence" value="ECO:0007669"/>
    <property type="project" value="UniProtKB-KW"/>
</dbReference>
<keyword evidence="3" id="KW-0804">Transcription</keyword>
<dbReference type="InterPro" id="IPR008920">
    <property type="entry name" value="TF_FadR/GntR_C"/>
</dbReference>
<organism evidence="5 6">
    <name type="scientific">Lysinibacter cavernae</name>
    <dbReference type="NCBI Taxonomy" id="1640652"/>
    <lineage>
        <taxon>Bacteria</taxon>
        <taxon>Bacillati</taxon>
        <taxon>Actinomycetota</taxon>
        <taxon>Actinomycetes</taxon>
        <taxon>Micrococcales</taxon>
        <taxon>Microbacteriaceae</taxon>
        <taxon>Lysinibacter</taxon>
    </lineage>
</organism>
<dbReference type="Proteomes" id="UP000541033">
    <property type="component" value="Unassembled WGS sequence"/>
</dbReference>
<evidence type="ECO:0000313" key="6">
    <source>
        <dbReference type="Proteomes" id="UP000541033"/>
    </source>
</evidence>
<keyword evidence="1" id="KW-0805">Transcription regulation</keyword>
<dbReference type="SUPFAM" id="SSF46785">
    <property type="entry name" value="Winged helix' DNA-binding domain"/>
    <property type="match status" value="1"/>
</dbReference>
<evidence type="ECO:0000313" key="5">
    <source>
        <dbReference type="EMBL" id="NIH52714.1"/>
    </source>
</evidence>
<dbReference type="Pfam" id="PF00392">
    <property type="entry name" value="GntR"/>
    <property type="match status" value="1"/>
</dbReference>
<dbReference type="PANTHER" id="PTHR43537">
    <property type="entry name" value="TRANSCRIPTIONAL REGULATOR, GNTR FAMILY"/>
    <property type="match status" value="1"/>
</dbReference>
<dbReference type="EMBL" id="JAAMOX010000001">
    <property type="protein sequence ID" value="NIH52714.1"/>
    <property type="molecule type" value="Genomic_DNA"/>
</dbReference>
<reference evidence="5 6" key="1">
    <citation type="submission" date="2020-02" db="EMBL/GenBank/DDBJ databases">
        <title>Sequencing the genomes of 1000 actinobacteria strains.</title>
        <authorList>
            <person name="Klenk H.-P."/>
        </authorList>
    </citation>
    <scope>NUCLEOTIDE SEQUENCE [LARGE SCALE GENOMIC DNA]</scope>
    <source>
        <strain evidence="5 6">DSM 27960</strain>
    </source>
</reference>
<protein>
    <submittedName>
        <fullName evidence="5">DNA-binding GntR family transcriptional regulator</fullName>
    </submittedName>
</protein>
<dbReference type="InterPro" id="IPR036388">
    <property type="entry name" value="WH-like_DNA-bd_sf"/>
</dbReference>
<dbReference type="AlphaFoldDB" id="A0A7X5QZA5"/>
<dbReference type="PROSITE" id="PS50949">
    <property type="entry name" value="HTH_GNTR"/>
    <property type="match status" value="1"/>
</dbReference>
<dbReference type="PRINTS" id="PR00035">
    <property type="entry name" value="HTHGNTR"/>
</dbReference>
<dbReference type="InterPro" id="IPR011711">
    <property type="entry name" value="GntR_C"/>
</dbReference>
<accession>A0A7X5QZA5</accession>
<dbReference type="PANTHER" id="PTHR43537:SF24">
    <property type="entry name" value="GLUCONATE OPERON TRANSCRIPTIONAL REPRESSOR"/>
    <property type="match status" value="1"/>
</dbReference>
<keyword evidence="2 5" id="KW-0238">DNA-binding</keyword>
<evidence type="ECO:0000256" key="3">
    <source>
        <dbReference type="ARBA" id="ARBA00023163"/>
    </source>
</evidence>
<keyword evidence="6" id="KW-1185">Reference proteome</keyword>
<dbReference type="GO" id="GO:0003700">
    <property type="term" value="F:DNA-binding transcription factor activity"/>
    <property type="evidence" value="ECO:0007669"/>
    <property type="project" value="InterPro"/>
</dbReference>
<feature type="domain" description="HTH gntR-type" evidence="4">
    <location>
        <begin position="9"/>
        <end position="76"/>
    </location>
</feature>
<dbReference type="InterPro" id="IPR000524">
    <property type="entry name" value="Tscrpt_reg_HTH_GntR"/>
</dbReference>
<dbReference type="Pfam" id="PF07729">
    <property type="entry name" value="FCD"/>
    <property type="match status" value="1"/>
</dbReference>
<evidence type="ECO:0000256" key="1">
    <source>
        <dbReference type="ARBA" id="ARBA00023015"/>
    </source>
</evidence>
<dbReference type="SMART" id="SM00895">
    <property type="entry name" value="FCD"/>
    <property type="match status" value="1"/>
</dbReference>
<dbReference type="SMART" id="SM00345">
    <property type="entry name" value="HTH_GNTR"/>
    <property type="match status" value="1"/>
</dbReference>
<dbReference type="Gene3D" id="1.10.10.10">
    <property type="entry name" value="Winged helix-like DNA-binding domain superfamily/Winged helix DNA-binding domain"/>
    <property type="match status" value="1"/>
</dbReference>
<dbReference type="InterPro" id="IPR036390">
    <property type="entry name" value="WH_DNA-bd_sf"/>
</dbReference>
<comment type="caution">
    <text evidence="5">The sequence shown here is derived from an EMBL/GenBank/DDBJ whole genome shotgun (WGS) entry which is preliminary data.</text>
</comment>
<proteinExistence type="predicted"/>
<dbReference type="Gene3D" id="1.20.120.530">
    <property type="entry name" value="GntR ligand-binding domain-like"/>
    <property type="match status" value="1"/>
</dbReference>
<dbReference type="RefSeq" id="WP_167147662.1">
    <property type="nucleotide sequence ID" value="NZ_JAAMOX010000001.1"/>
</dbReference>
<gene>
    <name evidence="5" type="ORF">FHX76_000582</name>
</gene>